<organism evidence="1 2">
    <name type="scientific">Geosmithia morbida</name>
    <dbReference type="NCBI Taxonomy" id="1094350"/>
    <lineage>
        <taxon>Eukaryota</taxon>
        <taxon>Fungi</taxon>
        <taxon>Dikarya</taxon>
        <taxon>Ascomycota</taxon>
        <taxon>Pezizomycotina</taxon>
        <taxon>Sordariomycetes</taxon>
        <taxon>Hypocreomycetidae</taxon>
        <taxon>Hypocreales</taxon>
        <taxon>Bionectriaceae</taxon>
        <taxon>Geosmithia</taxon>
    </lineage>
</organism>
<protein>
    <submittedName>
        <fullName evidence="1">Uncharacterized protein</fullName>
    </submittedName>
</protein>
<sequence>MPATSAALGLRWATLGYAEPTRRAGIARDDSSAHYYRGTAILVCILGPG</sequence>
<proteinExistence type="predicted"/>
<name>A0A9P4YYF3_9HYPO</name>
<comment type="caution">
    <text evidence="1">The sequence shown here is derived from an EMBL/GenBank/DDBJ whole genome shotgun (WGS) entry which is preliminary data.</text>
</comment>
<gene>
    <name evidence="1" type="ORF">GMORB2_4029</name>
</gene>
<evidence type="ECO:0000313" key="1">
    <source>
        <dbReference type="EMBL" id="KAF4125190.1"/>
    </source>
</evidence>
<dbReference type="Proteomes" id="UP000749293">
    <property type="component" value="Unassembled WGS sequence"/>
</dbReference>
<dbReference type="EMBL" id="JAANYQ010000003">
    <property type="protein sequence ID" value="KAF4125190.1"/>
    <property type="molecule type" value="Genomic_DNA"/>
</dbReference>
<keyword evidence="2" id="KW-1185">Reference proteome</keyword>
<dbReference type="AlphaFoldDB" id="A0A9P4YYF3"/>
<dbReference type="RefSeq" id="XP_035323842.1">
    <property type="nucleotide sequence ID" value="XM_035466005.1"/>
</dbReference>
<reference evidence="1" key="1">
    <citation type="submission" date="2020-03" db="EMBL/GenBank/DDBJ databases">
        <title>Site-based positive gene gene selection in Geosmithia morbida across the United States reveals a broad range of putative effectors and factors for local host and environmental adapation.</title>
        <authorList>
            <person name="Onufrak A."/>
            <person name="Murdoch R.W."/>
            <person name="Gazis R."/>
            <person name="Huff M."/>
            <person name="Staton M."/>
            <person name="Klingeman W."/>
            <person name="Hadziabdic D."/>
        </authorList>
    </citation>
    <scope>NUCLEOTIDE SEQUENCE</scope>
    <source>
        <strain evidence="1">1262</strain>
    </source>
</reference>
<accession>A0A9P4YYF3</accession>
<dbReference type="GeneID" id="55970257"/>
<evidence type="ECO:0000313" key="2">
    <source>
        <dbReference type="Proteomes" id="UP000749293"/>
    </source>
</evidence>